<dbReference type="PANTHER" id="PTHR43708">
    <property type="entry name" value="CONSERVED EXPRESSED OXIDOREDUCTASE (EUROFUNG)"/>
    <property type="match status" value="1"/>
</dbReference>
<dbReference type="AlphaFoldDB" id="A0A1H3TFB0"/>
<evidence type="ECO:0000259" key="3">
    <source>
        <dbReference type="Pfam" id="PF01408"/>
    </source>
</evidence>
<dbReference type="EMBL" id="FNQB01000003">
    <property type="protein sequence ID" value="SDZ48345.1"/>
    <property type="molecule type" value="Genomic_DNA"/>
</dbReference>
<dbReference type="Proteomes" id="UP000199632">
    <property type="component" value="Unassembled WGS sequence"/>
</dbReference>
<dbReference type="STRING" id="137265.SAMN05421684_5577"/>
<dbReference type="InterPro" id="IPR055170">
    <property type="entry name" value="GFO_IDH_MocA-like_dom"/>
</dbReference>
<evidence type="ECO:0000313" key="5">
    <source>
        <dbReference type="EMBL" id="SDZ48345.1"/>
    </source>
</evidence>
<proteinExistence type="inferred from homology"/>
<dbReference type="Pfam" id="PF01408">
    <property type="entry name" value="GFO_IDH_MocA"/>
    <property type="match status" value="1"/>
</dbReference>
<keyword evidence="6" id="KW-1185">Reference proteome</keyword>
<name>A0A1H3TFB0_9ACTN</name>
<comment type="similarity">
    <text evidence="1">Belongs to the Gfo/Idh/MocA family.</text>
</comment>
<dbReference type="GO" id="GO:0016491">
    <property type="term" value="F:oxidoreductase activity"/>
    <property type="evidence" value="ECO:0007669"/>
    <property type="project" value="UniProtKB-KW"/>
</dbReference>
<dbReference type="PANTHER" id="PTHR43708:SF5">
    <property type="entry name" value="CONSERVED EXPRESSED OXIDOREDUCTASE (EUROFUNG)-RELATED"/>
    <property type="match status" value="1"/>
</dbReference>
<feature type="domain" description="GFO/IDH/MocA-like oxidoreductase" evidence="4">
    <location>
        <begin position="140"/>
        <end position="256"/>
    </location>
</feature>
<keyword evidence="2" id="KW-0560">Oxidoreductase</keyword>
<dbReference type="Gene3D" id="3.40.50.720">
    <property type="entry name" value="NAD(P)-binding Rossmann-like Domain"/>
    <property type="match status" value="1"/>
</dbReference>
<evidence type="ECO:0000259" key="4">
    <source>
        <dbReference type="Pfam" id="PF22725"/>
    </source>
</evidence>
<evidence type="ECO:0000256" key="1">
    <source>
        <dbReference type="ARBA" id="ARBA00010928"/>
    </source>
</evidence>
<protein>
    <submittedName>
        <fullName evidence="5">Predicted dehydrogenase</fullName>
    </submittedName>
</protein>
<feature type="domain" description="Gfo/Idh/MocA-like oxidoreductase N-terminal" evidence="3">
    <location>
        <begin position="8"/>
        <end position="130"/>
    </location>
</feature>
<reference evidence="6" key="1">
    <citation type="submission" date="2016-10" db="EMBL/GenBank/DDBJ databases">
        <authorList>
            <person name="Varghese N."/>
            <person name="Submissions S."/>
        </authorList>
    </citation>
    <scope>NUCLEOTIDE SEQUENCE [LARGE SCALE GENOMIC DNA]</scope>
    <source>
        <strain evidence="6">DSM 44718</strain>
    </source>
</reference>
<gene>
    <name evidence="5" type="ORF">SAMN05421684_5577</name>
</gene>
<dbReference type="SUPFAM" id="SSF51735">
    <property type="entry name" value="NAD(P)-binding Rossmann-fold domains"/>
    <property type="match status" value="1"/>
</dbReference>
<evidence type="ECO:0000256" key="2">
    <source>
        <dbReference type="ARBA" id="ARBA00023002"/>
    </source>
</evidence>
<accession>A0A1H3TFB0</accession>
<evidence type="ECO:0000313" key="6">
    <source>
        <dbReference type="Proteomes" id="UP000199632"/>
    </source>
</evidence>
<dbReference type="InterPro" id="IPR000683">
    <property type="entry name" value="Gfo/Idh/MocA-like_OxRdtase_N"/>
</dbReference>
<dbReference type="InterPro" id="IPR051317">
    <property type="entry name" value="Gfo/Idh/MocA_oxidoreduct"/>
</dbReference>
<dbReference type="RefSeq" id="WP_176985098.1">
    <property type="nucleotide sequence ID" value="NZ_BOND01000002.1"/>
</dbReference>
<dbReference type="InterPro" id="IPR036291">
    <property type="entry name" value="NAD(P)-bd_dom_sf"/>
</dbReference>
<dbReference type="GO" id="GO:0000166">
    <property type="term" value="F:nucleotide binding"/>
    <property type="evidence" value="ECO:0007669"/>
    <property type="project" value="InterPro"/>
</dbReference>
<dbReference type="SUPFAM" id="SSF55347">
    <property type="entry name" value="Glyceraldehyde-3-phosphate dehydrogenase-like, C-terminal domain"/>
    <property type="match status" value="1"/>
</dbReference>
<dbReference type="Pfam" id="PF22725">
    <property type="entry name" value="GFO_IDH_MocA_C3"/>
    <property type="match status" value="1"/>
</dbReference>
<dbReference type="Gene3D" id="3.30.360.10">
    <property type="entry name" value="Dihydrodipicolinate Reductase, domain 2"/>
    <property type="match status" value="1"/>
</dbReference>
<organism evidence="5 6">
    <name type="scientific">Asanoa ishikariensis</name>
    <dbReference type="NCBI Taxonomy" id="137265"/>
    <lineage>
        <taxon>Bacteria</taxon>
        <taxon>Bacillati</taxon>
        <taxon>Actinomycetota</taxon>
        <taxon>Actinomycetes</taxon>
        <taxon>Micromonosporales</taxon>
        <taxon>Micromonosporaceae</taxon>
        <taxon>Asanoa</taxon>
    </lineage>
</organism>
<sequence>MNPTTDQIGVGIIGTGYIAATCHGPVVTAAAGARLAGVLSRRLDAARDFLTTLEVDAATPYDDLDAFLADPGIGLVVVASPDGLHFPQAEASLRAGKHVIVEKPMALSLADAQTLVDLAAERGLVLAVSYHLRCHAGHELLRRRILDGALGAIRYMRLAWSFPIDEANWRARSDVARWWSLSATGTHCLDLARWFGDDMDDWTRFESVLNTTRWGGRDESAVIAAQLASGASVDVLASIQFEEYTRLEFFGDRGSAFCEGTLGPEGGGTIVLNGQPLDFTPTNPFAEQLDRVLAAIDGRAAGPPADGAVGVRAVRDLLLAEPT</sequence>